<evidence type="ECO:0000313" key="1">
    <source>
        <dbReference type="EMBL" id="CAK9096118.1"/>
    </source>
</evidence>
<protein>
    <recommendedName>
        <fullName evidence="3">Ubiquitinyl hydrolase 1</fullName>
    </recommendedName>
</protein>
<accession>A0ABP0R762</accession>
<dbReference type="EMBL" id="CAXAMN010025583">
    <property type="protein sequence ID" value="CAK9096118.1"/>
    <property type="molecule type" value="Genomic_DNA"/>
</dbReference>
<organism evidence="1 2">
    <name type="scientific">Durusdinium trenchii</name>
    <dbReference type="NCBI Taxonomy" id="1381693"/>
    <lineage>
        <taxon>Eukaryota</taxon>
        <taxon>Sar</taxon>
        <taxon>Alveolata</taxon>
        <taxon>Dinophyceae</taxon>
        <taxon>Suessiales</taxon>
        <taxon>Symbiodiniaceae</taxon>
        <taxon>Durusdinium</taxon>
    </lineage>
</organism>
<gene>
    <name evidence="1" type="ORF">CCMP2556_LOCUS45718</name>
</gene>
<evidence type="ECO:0008006" key="3">
    <source>
        <dbReference type="Google" id="ProtNLM"/>
    </source>
</evidence>
<comment type="caution">
    <text evidence="1">The sequence shown here is derived from an EMBL/GenBank/DDBJ whole genome shotgun (WGS) entry which is preliminary data.</text>
</comment>
<name>A0ABP0R762_9DINO</name>
<proteinExistence type="predicted"/>
<reference evidence="1 2" key="1">
    <citation type="submission" date="2024-02" db="EMBL/GenBank/DDBJ databases">
        <authorList>
            <person name="Chen Y."/>
            <person name="Shah S."/>
            <person name="Dougan E. K."/>
            <person name="Thang M."/>
            <person name="Chan C."/>
        </authorList>
    </citation>
    <scope>NUCLEOTIDE SEQUENCE [LARGE SCALE GENOMIC DNA]</scope>
</reference>
<dbReference type="Proteomes" id="UP001642484">
    <property type="component" value="Unassembled WGS sequence"/>
</dbReference>
<keyword evidence="2" id="KW-1185">Reference proteome</keyword>
<evidence type="ECO:0000313" key="2">
    <source>
        <dbReference type="Proteomes" id="UP001642484"/>
    </source>
</evidence>
<sequence>MGQQPCCAEREDHCWVRKSPPELPPLTEEGFRIACRDPCQLRDFLRRLVVQGGGSVTNQYLLASYAAKCNPEADFQELLQELSTQPWAGGKDHGPHWPGAKPLRGYAMAGGA</sequence>